<evidence type="ECO:0000313" key="7">
    <source>
        <dbReference type="EMBL" id="GAA5073833.1"/>
    </source>
</evidence>
<dbReference type="PIRSF" id="PIRSF029594">
    <property type="entry name" value="UCP029594"/>
    <property type="match status" value="1"/>
</dbReference>
<feature type="transmembrane region" description="Helical" evidence="5">
    <location>
        <begin position="316"/>
        <end position="337"/>
    </location>
</feature>
<dbReference type="RefSeq" id="WP_158986405.1">
    <property type="nucleotide sequence ID" value="NZ_BAABKY010000002.1"/>
</dbReference>
<proteinExistence type="predicted"/>
<organism evidence="7 8">
    <name type="scientific">Lysobacter panacisoli</name>
    <dbReference type="NCBI Taxonomy" id="1255263"/>
    <lineage>
        <taxon>Bacteria</taxon>
        <taxon>Pseudomonadati</taxon>
        <taxon>Pseudomonadota</taxon>
        <taxon>Gammaproteobacteria</taxon>
        <taxon>Lysobacterales</taxon>
        <taxon>Lysobacteraceae</taxon>
        <taxon>Lysobacter</taxon>
    </lineage>
</organism>
<feature type="transmembrane region" description="Helical" evidence="5">
    <location>
        <begin position="147"/>
        <end position="165"/>
    </location>
</feature>
<dbReference type="Pfam" id="PF11168">
    <property type="entry name" value="DUF2955"/>
    <property type="match status" value="1"/>
</dbReference>
<feature type="transmembrane region" description="Helical" evidence="5">
    <location>
        <begin position="42"/>
        <end position="59"/>
    </location>
</feature>
<protein>
    <submittedName>
        <fullName evidence="7">DUF2955 domain-containing protein</fullName>
    </submittedName>
</protein>
<keyword evidence="2 5" id="KW-0812">Transmembrane</keyword>
<evidence type="ECO:0000256" key="4">
    <source>
        <dbReference type="ARBA" id="ARBA00023136"/>
    </source>
</evidence>
<feature type="transmembrane region" description="Helical" evidence="5">
    <location>
        <begin position="239"/>
        <end position="256"/>
    </location>
</feature>
<evidence type="ECO:0000313" key="8">
    <source>
        <dbReference type="Proteomes" id="UP001501083"/>
    </source>
</evidence>
<dbReference type="EMBL" id="BAABKY010000002">
    <property type="protein sequence ID" value="GAA5073833.1"/>
    <property type="molecule type" value="Genomic_DNA"/>
</dbReference>
<evidence type="ECO:0000256" key="2">
    <source>
        <dbReference type="ARBA" id="ARBA00022692"/>
    </source>
</evidence>
<evidence type="ECO:0000256" key="1">
    <source>
        <dbReference type="ARBA" id="ARBA00004141"/>
    </source>
</evidence>
<feature type="domain" description="Integral membrane bound transporter" evidence="6">
    <location>
        <begin position="199"/>
        <end position="328"/>
    </location>
</feature>
<feature type="transmembrane region" description="Helical" evidence="5">
    <location>
        <begin position="286"/>
        <end position="304"/>
    </location>
</feature>
<feature type="transmembrane region" description="Helical" evidence="5">
    <location>
        <begin position="93"/>
        <end position="110"/>
    </location>
</feature>
<dbReference type="InterPro" id="IPR022604">
    <property type="entry name" value="DUF2955"/>
</dbReference>
<name>A0ABP9LD44_9GAMM</name>
<evidence type="ECO:0000256" key="3">
    <source>
        <dbReference type="ARBA" id="ARBA00022989"/>
    </source>
</evidence>
<comment type="subcellular location">
    <subcellularLocation>
        <location evidence="1">Membrane</location>
        <topology evidence="1">Multi-pass membrane protein</topology>
    </subcellularLocation>
</comment>
<dbReference type="Pfam" id="PF13515">
    <property type="entry name" value="FUSC_2"/>
    <property type="match status" value="1"/>
</dbReference>
<sequence length="363" mass="38122">MSTDAPSRSAAQGTFSEDAWRQACRIALGTTVALAVVKLMDWPFGAFFALLPVLLLGLVPIYNLRIAAQFIASSVVSIAAANVLAILGNVSPVLAIAAYFTFSLFCFRLMANGPWFLFGALTMVASSVLVHLASYPQVPKGDLFTSQFVATLLAAFLAGVVHALIPERRAIRPPTVVKPMTLVRHQMLLGAACATVSFAAFQFLDLSDSPSAQAATVLVLFPMTLSGGKQAAWTRVSGTLLGTVYALVLQLVLFAHVSQGGFLVALYGVGALLFATMHVRENAGPAVGLSAATAIAVLIGQLAPAADLYRASLYRFTSVAIAIFAMLLCMFAVEAILNRFEATRITPAVPGPAPGSERSASTP</sequence>
<feature type="transmembrane region" description="Helical" evidence="5">
    <location>
        <begin position="186"/>
        <end position="204"/>
    </location>
</feature>
<dbReference type="InterPro" id="IPR016926">
    <property type="entry name" value="UCP029594"/>
</dbReference>
<reference evidence="8" key="1">
    <citation type="journal article" date="2019" name="Int. J. Syst. Evol. Microbiol.">
        <title>The Global Catalogue of Microorganisms (GCM) 10K type strain sequencing project: providing services to taxonomists for standard genome sequencing and annotation.</title>
        <authorList>
            <consortium name="The Broad Institute Genomics Platform"/>
            <consortium name="The Broad Institute Genome Sequencing Center for Infectious Disease"/>
            <person name="Wu L."/>
            <person name="Ma J."/>
        </authorList>
    </citation>
    <scope>NUCLEOTIDE SEQUENCE [LARGE SCALE GENOMIC DNA]</scope>
    <source>
        <strain evidence="8">JCM 19212</strain>
    </source>
</reference>
<dbReference type="Proteomes" id="UP001501083">
    <property type="component" value="Unassembled WGS sequence"/>
</dbReference>
<gene>
    <name evidence="7" type="ORF">GCM10025759_15390</name>
</gene>
<accession>A0ABP9LD44</accession>
<evidence type="ECO:0000259" key="6">
    <source>
        <dbReference type="Pfam" id="PF13515"/>
    </source>
</evidence>
<evidence type="ECO:0000256" key="5">
    <source>
        <dbReference type="SAM" id="Phobius"/>
    </source>
</evidence>
<feature type="transmembrane region" description="Helical" evidence="5">
    <location>
        <begin position="115"/>
        <end position="135"/>
    </location>
</feature>
<keyword evidence="4 5" id="KW-0472">Membrane</keyword>
<comment type="caution">
    <text evidence="7">The sequence shown here is derived from an EMBL/GenBank/DDBJ whole genome shotgun (WGS) entry which is preliminary data.</text>
</comment>
<keyword evidence="3 5" id="KW-1133">Transmembrane helix</keyword>
<dbReference type="InterPro" id="IPR049453">
    <property type="entry name" value="Memb_transporter_dom"/>
</dbReference>
<keyword evidence="8" id="KW-1185">Reference proteome</keyword>
<feature type="transmembrane region" description="Helical" evidence="5">
    <location>
        <begin position="262"/>
        <end position="279"/>
    </location>
</feature>